<sequence length="92" mass="9855">MPSCRPTPLSASLGAICHGRSDMRSSSSCWLHSKGVSAPGISILLAKNMIGTGLAQMSRCFKSISSSSFATHILILARVLSWEIQSARITYQ</sequence>
<comment type="caution">
    <text evidence="1">The sequence shown here is derived from an EMBL/GenBank/DDBJ whole genome shotgun (WGS) entry which is preliminary data.</text>
</comment>
<organism evidence="1 2">
    <name type="scientific">Pelagomonas calceolata</name>
    <dbReference type="NCBI Taxonomy" id="35677"/>
    <lineage>
        <taxon>Eukaryota</taxon>
        <taxon>Sar</taxon>
        <taxon>Stramenopiles</taxon>
        <taxon>Ochrophyta</taxon>
        <taxon>Pelagophyceae</taxon>
        <taxon>Pelagomonadales</taxon>
        <taxon>Pelagomonadaceae</taxon>
        <taxon>Pelagomonas</taxon>
    </lineage>
</organism>
<keyword evidence="2" id="KW-1185">Reference proteome</keyword>
<evidence type="ECO:0000313" key="1">
    <source>
        <dbReference type="EMBL" id="CAH0373656.1"/>
    </source>
</evidence>
<gene>
    <name evidence="1" type="ORF">PECAL_4P08750</name>
</gene>
<accession>A0A8J2SMP8</accession>
<protein>
    <submittedName>
        <fullName evidence="1">Uncharacterized protein</fullName>
    </submittedName>
</protein>
<name>A0A8J2SMP8_9STRA</name>
<dbReference type="EMBL" id="CAKKNE010000004">
    <property type="protein sequence ID" value="CAH0373656.1"/>
    <property type="molecule type" value="Genomic_DNA"/>
</dbReference>
<proteinExistence type="predicted"/>
<dbReference type="AlphaFoldDB" id="A0A8J2SMP8"/>
<evidence type="ECO:0000313" key="2">
    <source>
        <dbReference type="Proteomes" id="UP000789595"/>
    </source>
</evidence>
<dbReference type="Proteomes" id="UP000789595">
    <property type="component" value="Unassembled WGS sequence"/>
</dbReference>
<reference evidence="1" key="1">
    <citation type="submission" date="2021-11" db="EMBL/GenBank/DDBJ databases">
        <authorList>
            <consortium name="Genoscope - CEA"/>
            <person name="William W."/>
        </authorList>
    </citation>
    <scope>NUCLEOTIDE SEQUENCE</scope>
</reference>